<sequence>MAFPSHGPTVDIDDQAACGCSISQATEPLSKLNLEQTRYALAHDIPEEFHHPRVTQGHLCSICIEMLSVFALTGEGDGKAFGQHHQTKDNLQAAVDESCYICRTLDRQLKEFARVQWCVTPQDPMTAEHVSSYDVDFRTYEPDGAVRQQISFVVRRLIEDTPMMRTAALSRTWASTGSEHAIDLVKMWLQLSIDGPKTKERDLMGQDLVGSSVHDHWFPTPILDVSGDKMRLIESYYANRQRLYATLSYCWGTTPFLRLTPETNAQLRAGVDIETLPILFQQTIMIVQSLGIHYLWIDCFCIIQGQSPEAIHDWQIEAARMAQVYSHGFFNIAADESTTPFEPLLRHRQQSDVDPCHFSWEPWVCPRGMYRIEEQYETAMTLVRAHLHTRGWTHQERLLCTKMLHFGAHQVAWECGNGIWNETYPDGLLLRQAGRRFNIPHAIGSDELYAEWKGVISTYSERALTYPEKDKLIAVAAMARRYTEACEDEYKRQGYVAGHMRSSLLFSMCWQTGEEAKRAHPWRAPSWSWASIDGPLAWEVESIGWHWVKSLAEVVEVHLEHSIPGDIYGPLKAGSLRLKARLLGHPGASPCGKIESIDLEDWLVHGLSFQLSVSVDDAPDFPLDPSTVKVLPLAFCSKKSNRIRPAGDRNIYGILVAPRASTERCDDSGQYRRLGFARLTCQAKGEKSMRSAEVEDRVLNAIQTLPEHDLVIV</sequence>
<dbReference type="PANTHER" id="PTHR33112:SF10">
    <property type="entry name" value="TOL"/>
    <property type="match status" value="1"/>
</dbReference>
<feature type="domain" description="Heterokaryon incompatibility" evidence="1">
    <location>
        <begin position="244"/>
        <end position="396"/>
    </location>
</feature>
<dbReference type="GeneID" id="54565458"/>
<keyword evidence="3" id="KW-1185">Reference proteome</keyword>
<dbReference type="AlphaFoldDB" id="A0A6A6CQ64"/>
<protein>
    <recommendedName>
        <fullName evidence="1">Heterokaryon incompatibility domain-containing protein</fullName>
    </recommendedName>
</protein>
<dbReference type="Pfam" id="PF06985">
    <property type="entry name" value="HET"/>
    <property type="match status" value="1"/>
</dbReference>
<dbReference type="EMBL" id="ML993589">
    <property type="protein sequence ID" value="KAF2168823.1"/>
    <property type="molecule type" value="Genomic_DNA"/>
</dbReference>
<evidence type="ECO:0000313" key="3">
    <source>
        <dbReference type="Proteomes" id="UP000799537"/>
    </source>
</evidence>
<dbReference type="OrthoDB" id="2958217at2759"/>
<name>A0A6A6CQ64_ZASCE</name>
<dbReference type="RefSeq" id="XP_033669712.1">
    <property type="nucleotide sequence ID" value="XM_033812186.1"/>
</dbReference>
<reference evidence="2" key="1">
    <citation type="journal article" date="2020" name="Stud. Mycol.">
        <title>101 Dothideomycetes genomes: a test case for predicting lifestyles and emergence of pathogens.</title>
        <authorList>
            <person name="Haridas S."/>
            <person name="Albert R."/>
            <person name="Binder M."/>
            <person name="Bloem J."/>
            <person name="Labutti K."/>
            <person name="Salamov A."/>
            <person name="Andreopoulos B."/>
            <person name="Baker S."/>
            <person name="Barry K."/>
            <person name="Bills G."/>
            <person name="Bluhm B."/>
            <person name="Cannon C."/>
            <person name="Castanera R."/>
            <person name="Culley D."/>
            <person name="Daum C."/>
            <person name="Ezra D."/>
            <person name="Gonzalez J."/>
            <person name="Henrissat B."/>
            <person name="Kuo A."/>
            <person name="Liang C."/>
            <person name="Lipzen A."/>
            <person name="Lutzoni F."/>
            <person name="Magnuson J."/>
            <person name="Mondo S."/>
            <person name="Nolan M."/>
            <person name="Ohm R."/>
            <person name="Pangilinan J."/>
            <person name="Park H.-J."/>
            <person name="Ramirez L."/>
            <person name="Alfaro M."/>
            <person name="Sun H."/>
            <person name="Tritt A."/>
            <person name="Yoshinaga Y."/>
            <person name="Zwiers L.-H."/>
            <person name="Turgeon B."/>
            <person name="Goodwin S."/>
            <person name="Spatafora J."/>
            <person name="Crous P."/>
            <person name="Grigoriev I."/>
        </authorList>
    </citation>
    <scope>NUCLEOTIDE SEQUENCE</scope>
    <source>
        <strain evidence="2">ATCC 36951</strain>
    </source>
</reference>
<dbReference type="InterPro" id="IPR010730">
    <property type="entry name" value="HET"/>
</dbReference>
<evidence type="ECO:0000259" key="1">
    <source>
        <dbReference type="Pfam" id="PF06985"/>
    </source>
</evidence>
<gene>
    <name evidence="2" type="ORF">M409DRAFT_52828</name>
</gene>
<accession>A0A6A6CQ64</accession>
<evidence type="ECO:0000313" key="2">
    <source>
        <dbReference type="EMBL" id="KAF2168823.1"/>
    </source>
</evidence>
<dbReference type="Proteomes" id="UP000799537">
    <property type="component" value="Unassembled WGS sequence"/>
</dbReference>
<organism evidence="2 3">
    <name type="scientific">Zasmidium cellare ATCC 36951</name>
    <dbReference type="NCBI Taxonomy" id="1080233"/>
    <lineage>
        <taxon>Eukaryota</taxon>
        <taxon>Fungi</taxon>
        <taxon>Dikarya</taxon>
        <taxon>Ascomycota</taxon>
        <taxon>Pezizomycotina</taxon>
        <taxon>Dothideomycetes</taxon>
        <taxon>Dothideomycetidae</taxon>
        <taxon>Mycosphaerellales</taxon>
        <taxon>Mycosphaerellaceae</taxon>
        <taxon>Zasmidium</taxon>
    </lineage>
</organism>
<proteinExistence type="predicted"/>
<dbReference type="PANTHER" id="PTHR33112">
    <property type="entry name" value="DOMAIN PROTEIN, PUTATIVE-RELATED"/>
    <property type="match status" value="1"/>
</dbReference>